<dbReference type="GO" id="GO:0006906">
    <property type="term" value="P:vesicle fusion"/>
    <property type="evidence" value="ECO:0007669"/>
    <property type="project" value="TreeGrafter"/>
</dbReference>
<dbReference type="SMART" id="SM00397">
    <property type="entry name" value="t_SNARE"/>
    <property type="match status" value="1"/>
</dbReference>
<evidence type="ECO:0000256" key="5">
    <source>
        <dbReference type="SAM" id="Coils"/>
    </source>
</evidence>
<dbReference type="GO" id="GO:0000149">
    <property type="term" value="F:SNARE binding"/>
    <property type="evidence" value="ECO:0007669"/>
    <property type="project" value="TreeGrafter"/>
</dbReference>
<comment type="subcellular location">
    <subcellularLocation>
        <location evidence="1">Membrane</location>
        <topology evidence="1">Single-pass type IV membrane protein</topology>
    </subcellularLocation>
</comment>
<accession>A0A9P0KQT0</accession>
<dbReference type="SUPFAM" id="SSF47661">
    <property type="entry name" value="t-snare proteins"/>
    <property type="match status" value="1"/>
</dbReference>
<evidence type="ECO:0000256" key="6">
    <source>
        <dbReference type="SAM" id="Phobius"/>
    </source>
</evidence>
<dbReference type="GO" id="GO:0005484">
    <property type="term" value="F:SNAP receptor activity"/>
    <property type="evidence" value="ECO:0007669"/>
    <property type="project" value="InterPro"/>
</dbReference>
<name>A0A9P0KQT0_ACAOB</name>
<dbReference type="Gene3D" id="1.20.5.110">
    <property type="match status" value="1"/>
</dbReference>
<dbReference type="Pfam" id="PF05739">
    <property type="entry name" value="SNARE"/>
    <property type="match status" value="1"/>
</dbReference>
<dbReference type="PANTHER" id="PTHR19957:SF411">
    <property type="entry name" value="LD23667P"/>
    <property type="match status" value="1"/>
</dbReference>
<comment type="similarity">
    <text evidence="2 4">Belongs to the syntaxin family.</text>
</comment>
<dbReference type="GO" id="GO:0008021">
    <property type="term" value="C:synaptic vesicle"/>
    <property type="evidence" value="ECO:0007669"/>
    <property type="project" value="TreeGrafter"/>
</dbReference>
<keyword evidence="9" id="KW-1185">Reference proteome</keyword>
<proteinExistence type="inferred from homology"/>
<gene>
    <name evidence="8" type="ORF">ACAOBT_LOCUS13968</name>
</gene>
<evidence type="ECO:0000256" key="2">
    <source>
        <dbReference type="ARBA" id="ARBA00009063"/>
    </source>
</evidence>
<reference evidence="8" key="1">
    <citation type="submission" date="2022-03" db="EMBL/GenBank/DDBJ databases">
        <authorList>
            <person name="Sayadi A."/>
        </authorList>
    </citation>
    <scope>NUCLEOTIDE SEQUENCE</scope>
</reference>
<dbReference type="InterPro" id="IPR006012">
    <property type="entry name" value="Syntaxin/epimorphin_CS"/>
</dbReference>
<protein>
    <recommendedName>
        <fullName evidence="7">t-SNARE coiled-coil homology domain-containing protein</fullName>
    </recommendedName>
</protein>
<keyword evidence="3" id="KW-0532">Neurotransmitter transport</keyword>
<dbReference type="FunFam" id="1.20.58.70:FF:000006">
    <property type="entry name" value="Syntaxin 7"/>
    <property type="match status" value="1"/>
</dbReference>
<dbReference type="InterPro" id="IPR006011">
    <property type="entry name" value="Syntaxin_N"/>
</dbReference>
<dbReference type="PROSITE" id="PS00914">
    <property type="entry name" value="SYNTAXIN"/>
    <property type="match status" value="1"/>
</dbReference>
<keyword evidence="6" id="KW-1133">Transmembrane helix</keyword>
<dbReference type="OrthoDB" id="364348at2759"/>
<comment type="caution">
    <text evidence="8">The sequence shown here is derived from an EMBL/GenBank/DDBJ whole genome shotgun (WGS) entry which is preliminary data.</text>
</comment>
<evidence type="ECO:0000256" key="3">
    <source>
        <dbReference type="ARBA" id="ARBA00022775"/>
    </source>
</evidence>
<dbReference type="InterPro" id="IPR045242">
    <property type="entry name" value="Syntaxin"/>
</dbReference>
<dbReference type="GO" id="GO:0006886">
    <property type="term" value="P:intracellular protein transport"/>
    <property type="evidence" value="ECO:0007669"/>
    <property type="project" value="InterPro"/>
</dbReference>
<feature type="transmembrane region" description="Helical" evidence="6">
    <location>
        <begin position="245"/>
        <end position="264"/>
    </location>
</feature>
<keyword evidence="3" id="KW-0813">Transport</keyword>
<dbReference type="InterPro" id="IPR010989">
    <property type="entry name" value="SNARE"/>
</dbReference>
<dbReference type="InterPro" id="IPR000727">
    <property type="entry name" value="T_SNARE_dom"/>
</dbReference>
<dbReference type="GO" id="GO:0031201">
    <property type="term" value="C:SNARE complex"/>
    <property type="evidence" value="ECO:0007669"/>
    <property type="project" value="TreeGrafter"/>
</dbReference>
<dbReference type="EMBL" id="CAKOFQ010006894">
    <property type="protein sequence ID" value="CAH1980415.1"/>
    <property type="molecule type" value="Genomic_DNA"/>
</dbReference>
<evidence type="ECO:0000259" key="7">
    <source>
        <dbReference type="PROSITE" id="PS50192"/>
    </source>
</evidence>
<organism evidence="8 9">
    <name type="scientific">Acanthoscelides obtectus</name>
    <name type="common">Bean weevil</name>
    <name type="synonym">Bruchus obtectus</name>
    <dbReference type="NCBI Taxonomy" id="200917"/>
    <lineage>
        <taxon>Eukaryota</taxon>
        <taxon>Metazoa</taxon>
        <taxon>Ecdysozoa</taxon>
        <taxon>Arthropoda</taxon>
        <taxon>Hexapoda</taxon>
        <taxon>Insecta</taxon>
        <taxon>Pterygota</taxon>
        <taxon>Neoptera</taxon>
        <taxon>Endopterygota</taxon>
        <taxon>Coleoptera</taxon>
        <taxon>Polyphaga</taxon>
        <taxon>Cucujiformia</taxon>
        <taxon>Chrysomeloidea</taxon>
        <taxon>Chrysomelidae</taxon>
        <taxon>Bruchinae</taxon>
        <taxon>Bruchini</taxon>
        <taxon>Acanthoscelides</taxon>
    </lineage>
</organism>
<dbReference type="Gene3D" id="1.20.58.70">
    <property type="match status" value="1"/>
</dbReference>
<dbReference type="GO" id="GO:0006836">
    <property type="term" value="P:neurotransmitter transport"/>
    <property type="evidence" value="ECO:0007669"/>
    <property type="project" value="UniProtKB-KW"/>
</dbReference>
<feature type="domain" description="T-SNARE coiled-coil homology" evidence="7">
    <location>
        <begin position="171"/>
        <end position="233"/>
    </location>
</feature>
<dbReference type="AlphaFoldDB" id="A0A9P0KQT0"/>
<evidence type="ECO:0000313" key="8">
    <source>
        <dbReference type="EMBL" id="CAH1980415.1"/>
    </source>
</evidence>
<dbReference type="Pfam" id="PF14523">
    <property type="entry name" value="Syntaxin_2"/>
    <property type="match status" value="1"/>
</dbReference>
<sequence>MESNYSSYQNGGQNREQDFQKLSQTIATSIQKISQNVSSMQRMVNQIGTHQDSQELRKQLHSIQHYTHQLVKDTNGYLKDLGAIPSSLSQSEQRQRKMQRERLQDEFTATLNAFQNVQRSTAAKEKEQVNKAKAQIYGEPHLPGYKSKDQQLIELQDSQSKQIQMQEEADLRALQEQEQSIRQLESNIDDVNQIFKQLGALVHEQGEMIDSIEANVERTSDFVQQGAQQLREASTYKNKVRRKKLIFAAIGAAILAVIILIIIWQTTN</sequence>
<keyword evidence="6" id="KW-0812">Transmembrane</keyword>
<dbReference type="GO" id="GO:0048278">
    <property type="term" value="P:vesicle docking"/>
    <property type="evidence" value="ECO:0007669"/>
    <property type="project" value="TreeGrafter"/>
</dbReference>
<dbReference type="Proteomes" id="UP001152888">
    <property type="component" value="Unassembled WGS sequence"/>
</dbReference>
<keyword evidence="5" id="KW-0175">Coiled coil</keyword>
<feature type="coiled-coil region" evidence="5">
    <location>
        <begin position="167"/>
        <end position="194"/>
    </location>
</feature>
<dbReference type="PROSITE" id="PS50192">
    <property type="entry name" value="T_SNARE"/>
    <property type="match status" value="1"/>
</dbReference>
<dbReference type="SMART" id="SM00503">
    <property type="entry name" value="SynN"/>
    <property type="match status" value="1"/>
</dbReference>
<evidence type="ECO:0000256" key="1">
    <source>
        <dbReference type="ARBA" id="ARBA00004211"/>
    </source>
</evidence>
<keyword evidence="6" id="KW-0472">Membrane</keyword>
<evidence type="ECO:0000313" key="9">
    <source>
        <dbReference type="Proteomes" id="UP001152888"/>
    </source>
</evidence>
<evidence type="ECO:0000256" key="4">
    <source>
        <dbReference type="RuleBase" id="RU003858"/>
    </source>
</evidence>
<dbReference type="PANTHER" id="PTHR19957">
    <property type="entry name" value="SYNTAXIN"/>
    <property type="match status" value="1"/>
</dbReference>